<dbReference type="RefSeq" id="WP_153318029.1">
    <property type="nucleotide sequence ID" value="NZ_WISP01000053.1"/>
</dbReference>
<comment type="caution">
    <text evidence="1">The sequence shown here is derived from an EMBL/GenBank/DDBJ whole genome shotgun (WGS) entry which is preliminary data.</text>
</comment>
<dbReference type="AlphaFoldDB" id="A0A6A7ZKU4"/>
<name>A0A6A7ZKU4_RHIML</name>
<reference evidence="1" key="1">
    <citation type="journal article" date="2013" name="Genome Biol.">
        <title>Comparative genomics of the core and accessory genomes of 48 Sinorhizobium strains comprising five genospecies.</title>
        <authorList>
            <person name="Sugawara M."/>
            <person name="Epstein B."/>
            <person name="Badgley B.D."/>
            <person name="Unno T."/>
            <person name="Xu L."/>
            <person name="Reese J."/>
            <person name="Gyaneshwar P."/>
            <person name="Denny R."/>
            <person name="Mudge J."/>
            <person name="Bharti A.K."/>
            <person name="Farmer A.D."/>
            <person name="May G.D."/>
            <person name="Woodward J.E."/>
            <person name="Medigue C."/>
            <person name="Vallenet D."/>
            <person name="Lajus A."/>
            <person name="Rouy Z."/>
            <person name="Martinez-Vaz B."/>
            <person name="Tiffin P."/>
            <person name="Young N.D."/>
            <person name="Sadowsky M.J."/>
        </authorList>
    </citation>
    <scope>NUCLEOTIDE SEQUENCE</scope>
    <source>
        <strain evidence="1">M30</strain>
    </source>
</reference>
<evidence type="ECO:0000313" key="1">
    <source>
        <dbReference type="EMBL" id="MQW03394.1"/>
    </source>
</evidence>
<organism evidence="1">
    <name type="scientific">Rhizobium meliloti</name>
    <name type="common">Ensifer meliloti</name>
    <name type="synonym">Sinorhizobium meliloti</name>
    <dbReference type="NCBI Taxonomy" id="382"/>
    <lineage>
        <taxon>Bacteria</taxon>
        <taxon>Pseudomonadati</taxon>
        <taxon>Pseudomonadota</taxon>
        <taxon>Alphaproteobacteria</taxon>
        <taxon>Hyphomicrobiales</taxon>
        <taxon>Rhizobiaceae</taxon>
        <taxon>Sinorhizobium/Ensifer group</taxon>
        <taxon>Sinorhizobium</taxon>
    </lineage>
</organism>
<proteinExistence type="predicted"/>
<gene>
    <name evidence="1" type="ORF">GHK45_06115</name>
</gene>
<sequence>MSYSVVEYDSGPAGMPGMGALINEWAKGYPLHQVVREGTYRWAPILFL</sequence>
<accession>A0A6A7ZKU4</accession>
<dbReference type="EMBL" id="WISP01000053">
    <property type="protein sequence ID" value="MQW03394.1"/>
    <property type="molecule type" value="Genomic_DNA"/>
</dbReference>
<protein>
    <submittedName>
        <fullName evidence="1">Uncharacterized protein</fullName>
    </submittedName>
</protein>